<dbReference type="EMBL" id="JWZT01005018">
    <property type="protein sequence ID" value="KII62310.1"/>
    <property type="molecule type" value="Genomic_DNA"/>
</dbReference>
<dbReference type="InterPro" id="IPR036186">
    <property type="entry name" value="Serpin_sf"/>
</dbReference>
<keyword evidence="3" id="KW-1185">Reference proteome</keyword>
<dbReference type="AlphaFoldDB" id="A0A0C2M5G6"/>
<dbReference type="InterPro" id="IPR042178">
    <property type="entry name" value="Serpin_sf_1"/>
</dbReference>
<dbReference type="OrthoDB" id="9518664at2759"/>
<protein>
    <recommendedName>
        <fullName evidence="1">Serpin domain-containing protein</fullName>
    </recommendedName>
</protein>
<evidence type="ECO:0000313" key="2">
    <source>
        <dbReference type="EMBL" id="KII62310.1"/>
    </source>
</evidence>
<reference evidence="2 3" key="1">
    <citation type="journal article" date="2014" name="Genome Biol. Evol.">
        <title>The genome of the myxosporean Thelohanellus kitauei shows adaptations to nutrient acquisition within its fish host.</title>
        <authorList>
            <person name="Yang Y."/>
            <person name="Xiong J."/>
            <person name="Zhou Z."/>
            <person name="Huo F."/>
            <person name="Miao W."/>
            <person name="Ran C."/>
            <person name="Liu Y."/>
            <person name="Zhang J."/>
            <person name="Feng J."/>
            <person name="Wang M."/>
            <person name="Wang M."/>
            <person name="Wang L."/>
            <person name="Yao B."/>
        </authorList>
    </citation>
    <scope>NUCLEOTIDE SEQUENCE [LARGE SCALE GENOMIC DNA]</scope>
    <source>
        <strain evidence="2">Wuqing</strain>
    </source>
</reference>
<dbReference type="Proteomes" id="UP000031668">
    <property type="component" value="Unassembled WGS sequence"/>
</dbReference>
<gene>
    <name evidence="2" type="ORF">RF11_03353</name>
</gene>
<evidence type="ECO:0000259" key="1">
    <source>
        <dbReference type="Pfam" id="PF00079"/>
    </source>
</evidence>
<proteinExistence type="predicted"/>
<dbReference type="InterPro" id="IPR023796">
    <property type="entry name" value="Serpin_dom"/>
</dbReference>
<feature type="domain" description="Serpin" evidence="1">
    <location>
        <begin position="16"/>
        <end position="127"/>
    </location>
</feature>
<accession>A0A0C2M5G6</accession>
<comment type="caution">
    <text evidence="2">The sequence shown here is derived from an EMBL/GenBank/DDBJ whole genome shotgun (WGS) entry which is preliminary data.</text>
</comment>
<name>A0A0C2M5G6_THEKT</name>
<organism evidence="2 3">
    <name type="scientific">Thelohanellus kitauei</name>
    <name type="common">Myxosporean</name>
    <dbReference type="NCBI Taxonomy" id="669202"/>
    <lineage>
        <taxon>Eukaryota</taxon>
        <taxon>Metazoa</taxon>
        <taxon>Cnidaria</taxon>
        <taxon>Myxozoa</taxon>
        <taxon>Myxosporea</taxon>
        <taxon>Bivalvulida</taxon>
        <taxon>Platysporina</taxon>
        <taxon>Myxobolidae</taxon>
        <taxon>Thelohanellus</taxon>
    </lineage>
</organism>
<sequence>MKLGLILKVEKIWSELRRKSVIESSSHISIIHPGQLSAHYERISRKIFRRVDTKIDLSNAEESADEINLWINRRVISDSFLEVVKKSMVSENKILFISTVYFQLPWKGEFYKYRGEKLFIGDNNEVSKAERSSN</sequence>
<dbReference type="SUPFAM" id="SSF56574">
    <property type="entry name" value="Serpins"/>
    <property type="match status" value="1"/>
</dbReference>
<evidence type="ECO:0000313" key="3">
    <source>
        <dbReference type="Proteomes" id="UP000031668"/>
    </source>
</evidence>
<dbReference type="Pfam" id="PF00079">
    <property type="entry name" value="Serpin"/>
    <property type="match status" value="1"/>
</dbReference>
<dbReference type="Gene3D" id="3.30.497.10">
    <property type="entry name" value="Antithrombin, subunit I, domain 2"/>
    <property type="match status" value="1"/>
</dbReference>